<evidence type="ECO:0000256" key="1">
    <source>
        <dbReference type="SAM" id="MobiDB-lite"/>
    </source>
</evidence>
<gene>
    <name evidence="3" type="ORF">AHOG_21130</name>
</gene>
<keyword evidence="4" id="KW-1185">Reference proteome</keyword>
<dbReference type="RefSeq" id="WP_093942916.1">
    <property type="nucleotide sequence ID" value="NZ_CP022521.1"/>
</dbReference>
<proteinExistence type="predicted"/>
<organism evidence="3 4">
    <name type="scientific">Actinoalloteichus hoggarensis</name>
    <dbReference type="NCBI Taxonomy" id="1470176"/>
    <lineage>
        <taxon>Bacteria</taxon>
        <taxon>Bacillati</taxon>
        <taxon>Actinomycetota</taxon>
        <taxon>Actinomycetes</taxon>
        <taxon>Pseudonocardiales</taxon>
        <taxon>Pseudonocardiaceae</taxon>
        <taxon>Actinoalloteichus</taxon>
    </lineage>
</organism>
<feature type="region of interest" description="Disordered" evidence="1">
    <location>
        <begin position="103"/>
        <end position="132"/>
    </location>
</feature>
<keyword evidence="2" id="KW-0812">Transmembrane</keyword>
<feature type="transmembrane region" description="Helical" evidence="2">
    <location>
        <begin position="6"/>
        <end position="26"/>
    </location>
</feature>
<dbReference type="KEGG" id="ahg:AHOG_21130"/>
<evidence type="ECO:0000256" key="2">
    <source>
        <dbReference type="SAM" id="Phobius"/>
    </source>
</evidence>
<keyword evidence="2" id="KW-1133">Transmembrane helix</keyword>
<feature type="compositionally biased region" description="Basic and acidic residues" evidence="1">
    <location>
        <begin position="43"/>
        <end position="68"/>
    </location>
</feature>
<feature type="region of interest" description="Disordered" evidence="1">
    <location>
        <begin position="33"/>
        <end position="85"/>
    </location>
</feature>
<dbReference type="AlphaFoldDB" id="A0A221W7B8"/>
<dbReference type="Proteomes" id="UP000204221">
    <property type="component" value="Chromosome"/>
</dbReference>
<accession>A0A221W7B8</accession>
<feature type="compositionally biased region" description="Pro residues" evidence="1">
    <location>
        <begin position="113"/>
        <end position="122"/>
    </location>
</feature>
<dbReference type="EMBL" id="CP022521">
    <property type="protein sequence ID" value="ASO21842.1"/>
    <property type="molecule type" value="Genomic_DNA"/>
</dbReference>
<evidence type="ECO:0000313" key="3">
    <source>
        <dbReference type="EMBL" id="ASO21842.1"/>
    </source>
</evidence>
<evidence type="ECO:0000313" key="4">
    <source>
        <dbReference type="Proteomes" id="UP000204221"/>
    </source>
</evidence>
<keyword evidence="2" id="KW-0472">Membrane</keyword>
<name>A0A221W7B8_9PSEU</name>
<sequence>MTTVADGLFAVLLALCIGLPVLDVVWRRWRTAHPARRAPSRADWARLRRADERAAEARRSTSARDPKPAVRSAAAADGDAEARRRLRARRAAVRRRLAVVADQCRSAARTRPAAPPDGPPPGWTRAISGTLT</sequence>
<reference evidence="3 4" key="1">
    <citation type="submission" date="2017-07" db="EMBL/GenBank/DDBJ databases">
        <title>Complete genome sequence of Actinoalloteichus hoggarensis DSM 45943, type strain of Actinoalloteichus hoggarensis.</title>
        <authorList>
            <person name="Ruckert C."/>
            <person name="Nouioui I."/>
            <person name="Willmese J."/>
            <person name="van Wezel G."/>
            <person name="Klenk H.-P."/>
            <person name="Kalinowski J."/>
            <person name="Zotchev S.B."/>
        </authorList>
    </citation>
    <scope>NUCLEOTIDE SEQUENCE [LARGE SCALE GENOMIC DNA]</scope>
    <source>
        <strain evidence="3 4">DSM 45943</strain>
    </source>
</reference>
<protein>
    <submittedName>
        <fullName evidence="3">Uncharacterized protein</fullName>
    </submittedName>
</protein>